<evidence type="ECO:0000256" key="7">
    <source>
        <dbReference type="RuleBase" id="RU364068"/>
    </source>
</evidence>
<sequence>MHDPLPSDPPEHPRVLARLCEEFARTAGEHVRNRAGDHGGVAATKSSAVDVVTAVDTESEALLREMIARARPDDAVLGEEAGTSTGTSGLTWVLDPIDGTVNYLYGIPSYAVSVAVVAGDPDPAAWNQLAGCVHAVADGTTWTAARGEGAWRDGTRLGPRPEPPLAESLIGTGFGYDAAKRGRQGQVVARMLPSVRDIRRIGSAAIDLCLVADGRLDAFFENGLNPWDMAAGSLVITEAGGVVEDLDGGRPRREMTLAGPAGLVRELADLLRTCDAESV</sequence>
<dbReference type="InterPro" id="IPR020583">
    <property type="entry name" value="Inositol_monoP_metal-BS"/>
</dbReference>
<evidence type="ECO:0000256" key="6">
    <source>
        <dbReference type="ARBA" id="ARBA00022842"/>
    </source>
</evidence>
<gene>
    <name evidence="8" type="ORF">ACFSE6_14825</name>
</gene>
<keyword evidence="9" id="KW-1185">Reference proteome</keyword>
<dbReference type="Gene3D" id="3.30.540.10">
    <property type="entry name" value="Fructose-1,6-Bisphosphatase, subunit A, domain 1"/>
    <property type="match status" value="1"/>
</dbReference>
<evidence type="ECO:0000256" key="1">
    <source>
        <dbReference type="ARBA" id="ARBA00001033"/>
    </source>
</evidence>
<dbReference type="Gene3D" id="3.40.190.80">
    <property type="match status" value="1"/>
</dbReference>
<dbReference type="SUPFAM" id="SSF56655">
    <property type="entry name" value="Carbohydrate phosphatase"/>
    <property type="match status" value="1"/>
</dbReference>
<dbReference type="Pfam" id="PF00459">
    <property type="entry name" value="Inositol_P"/>
    <property type="match status" value="1"/>
</dbReference>
<dbReference type="EMBL" id="JBHUEE010000008">
    <property type="protein sequence ID" value="MFD1719117.1"/>
    <property type="molecule type" value="Genomic_DNA"/>
</dbReference>
<dbReference type="InterPro" id="IPR000760">
    <property type="entry name" value="Inositol_monophosphatase-like"/>
</dbReference>
<dbReference type="PANTHER" id="PTHR20854">
    <property type="entry name" value="INOSITOL MONOPHOSPHATASE"/>
    <property type="match status" value="1"/>
</dbReference>
<evidence type="ECO:0000256" key="4">
    <source>
        <dbReference type="ARBA" id="ARBA00022723"/>
    </source>
</evidence>
<accession>A0ABW4L7D8</accession>
<comment type="cofactor">
    <cofactor evidence="2 7">
        <name>Mg(2+)</name>
        <dbReference type="ChEBI" id="CHEBI:18420"/>
    </cofactor>
</comment>
<evidence type="ECO:0000256" key="3">
    <source>
        <dbReference type="ARBA" id="ARBA00009759"/>
    </source>
</evidence>
<comment type="caution">
    <text evidence="8">The sequence shown here is derived from an EMBL/GenBank/DDBJ whole genome shotgun (WGS) entry which is preliminary data.</text>
</comment>
<keyword evidence="4 7" id="KW-0479">Metal-binding</keyword>
<dbReference type="RefSeq" id="WP_388008752.1">
    <property type="nucleotide sequence ID" value="NZ_JBHUEE010000008.1"/>
</dbReference>
<evidence type="ECO:0000256" key="5">
    <source>
        <dbReference type="ARBA" id="ARBA00022801"/>
    </source>
</evidence>
<keyword evidence="5 7" id="KW-0378">Hydrolase</keyword>
<name>A0ABW4L7D8_9MICO</name>
<reference evidence="9" key="1">
    <citation type="journal article" date="2019" name="Int. J. Syst. Evol. Microbiol.">
        <title>The Global Catalogue of Microorganisms (GCM) 10K type strain sequencing project: providing services to taxonomists for standard genome sequencing and annotation.</title>
        <authorList>
            <consortium name="The Broad Institute Genomics Platform"/>
            <consortium name="The Broad Institute Genome Sequencing Center for Infectious Disease"/>
            <person name="Wu L."/>
            <person name="Ma J."/>
        </authorList>
    </citation>
    <scope>NUCLEOTIDE SEQUENCE [LARGE SCALE GENOMIC DNA]</scope>
    <source>
        <strain evidence="9">JCM 17130</strain>
    </source>
</reference>
<dbReference type="Proteomes" id="UP001597277">
    <property type="component" value="Unassembled WGS sequence"/>
</dbReference>
<dbReference type="InterPro" id="IPR020550">
    <property type="entry name" value="Inositol_monophosphatase_CS"/>
</dbReference>
<dbReference type="EC" id="3.1.3.25" evidence="7"/>
<comment type="similarity">
    <text evidence="3 7">Belongs to the inositol monophosphatase superfamily.</text>
</comment>
<dbReference type="PANTHER" id="PTHR20854:SF4">
    <property type="entry name" value="INOSITOL-1-MONOPHOSPHATASE-RELATED"/>
    <property type="match status" value="1"/>
</dbReference>
<evidence type="ECO:0000313" key="8">
    <source>
        <dbReference type="EMBL" id="MFD1719117.1"/>
    </source>
</evidence>
<dbReference type="PRINTS" id="PR00377">
    <property type="entry name" value="IMPHPHTASES"/>
</dbReference>
<evidence type="ECO:0000313" key="9">
    <source>
        <dbReference type="Proteomes" id="UP001597277"/>
    </source>
</evidence>
<proteinExistence type="inferred from homology"/>
<protein>
    <recommendedName>
        <fullName evidence="7">Inositol-1-monophosphatase</fullName>
        <ecNumber evidence="7">3.1.3.25</ecNumber>
    </recommendedName>
</protein>
<organism evidence="8 9">
    <name type="scientific">Georgenia deserti</name>
    <dbReference type="NCBI Taxonomy" id="2093781"/>
    <lineage>
        <taxon>Bacteria</taxon>
        <taxon>Bacillati</taxon>
        <taxon>Actinomycetota</taxon>
        <taxon>Actinomycetes</taxon>
        <taxon>Micrococcales</taxon>
        <taxon>Bogoriellaceae</taxon>
        <taxon>Georgenia</taxon>
    </lineage>
</organism>
<dbReference type="PROSITE" id="PS00629">
    <property type="entry name" value="IMP_1"/>
    <property type="match status" value="1"/>
</dbReference>
<dbReference type="CDD" id="cd01639">
    <property type="entry name" value="IMPase"/>
    <property type="match status" value="1"/>
</dbReference>
<dbReference type="PROSITE" id="PS00630">
    <property type="entry name" value="IMP_2"/>
    <property type="match status" value="1"/>
</dbReference>
<evidence type="ECO:0000256" key="2">
    <source>
        <dbReference type="ARBA" id="ARBA00001946"/>
    </source>
</evidence>
<keyword evidence="6 7" id="KW-0460">Magnesium</keyword>
<dbReference type="InterPro" id="IPR033942">
    <property type="entry name" value="IMPase"/>
</dbReference>
<comment type="catalytic activity">
    <reaction evidence="1 7">
        <text>a myo-inositol phosphate + H2O = myo-inositol + phosphate</text>
        <dbReference type="Rhea" id="RHEA:24056"/>
        <dbReference type="ChEBI" id="CHEBI:15377"/>
        <dbReference type="ChEBI" id="CHEBI:17268"/>
        <dbReference type="ChEBI" id="CHEBI:43474"/>
        <dbReference type="ChEBI" id="CHEBI:84139"/>
        <dbReference type="EC" id="3.1.3.25"/>
    </reaction>
</comment>